<feature type="transmembrane region" description="Helical" evidence="8">
    <location>
        <begin position="20"/>
        <end position="44"/>
    </location>
</feature>
<evidence type="ECO:0008006" key="11">
    <source>
        <dbReference type="Google" id="ProtNLM"/>
    </source>
</evidence>
<reference evidence="10" key="1">
    <citation type="journal article" date="2019" name="Int. J. Syst. Evol. Microbiol.">
        <title>The Global Catalogue of Microorganisms (GCM) 10K type strain sequencing project: providing services to taxonomists for standard genome sequencing and annotation.</title>
        <authorList>
            <consortium name="The Broad Institute Genomics Platform"/>
            <consortium name="The Broad Institute Genome Sequencing Center for Infectious Disease"/>
            <person name="Wu L."/>
            <person name="Ma J."/>
        </authorList>
    </citation>
    <scope>NUCLEOTIDE SEQUENCE [LARGE SCALE GENOMIC DNA]</scope>
    <source>
        <strain evidence="10">NBRC 112299</strain>
    </source>
</reference>
<accession>A0ABQ6IE04</accession>
<keyword evidence="3" id="KW-0813">Transport</keyword>
<dbReference type="Pfam" id="PF01594">
    <property type="entry name" value="AI-2E_transport"/>
    <property type="match status" value="1"/>
</dbReference>
<evidence type="ECO:0000256" key="2">
    <source>
        <dbReference type="ARBA" id="ARBA00009773"/>
    </source>
</evidence>
<evidence type="ECO:0000256" key="3">
    <source>
        <dbReference type="ARBA" id="ARBA00022448"/>
    </source>
</evidence>
<dbReference type="PANTHER" id="PTHR21716:SF53">
    <property type="entry name" value="PERMEASE PERM-RELATED"/>
    <property type="match status" value="1"/>
</dbReference>
<comment type="caution">
    <text evidence="9">The sequence shown here is derived from an EMBL/GenBank/DDBJ whole genome shotgun (WGS) entry which is preliminary data.</text>
</comment>
<keyword evidence="4" id="KW-1003">Cell membrane</keyword>
<protein>
    <recommendedName>
        <fullName evidence="11">AI-2E family transporter</fullName>
    </recommendedName>
</protein>
<comment type="similarity">
    <text evidence="2">Belongs to the autoinducer-2 exporter (AI-2E) (TC 2.A.86) family.</text>
</comment>
<sequence>MEQVQGWATDNASGIASGALGAASTIGGVAASAVIALFALFFFLRDGRKLWLWSARLVPGDNSERVDRAGIHAWNTLRRYTQTTVFVAFVDAVGIGLAAWLLGVPLALPIAILVFLFSFIPMFGATLSGAIASLVALVDGGPTTALLMLGAVLLVQQARGQCALPVAVR</sequence>
<dbReference type="EMBL" id="BSUN01000001">
    <property type="protein sequence ID" value="GMA34983.1"/>
    <property type="molecule type" value="Genomic_DNA"/>
</dbReference>
<dbReference type="RefSeq" id="WP_284327704.1">
    <property type="nucleotide sequence ID" value="NZ_BSUN01000001.1"/>
</dbReference>
<evidence type="ECO:0000256" key="1">
    <source>
        <dbReference type="ARBA" id="ARBA00004651"/>
    </source>
</evidence>
<organism evidence="9 10">
    <name type="scientific">Demequina litorisediminis</name>
    <dbReference type="NCBI Taxonomy" id="1849022"/>
    <lineage>
        <taxon>Bacteria</taxon>
        <taxon>Bacillati</taxon>
        <taxon>Actinomycetota</taxon>
        <taxon>Actinomycetes</taxon>
        <taxon>Micrococcales</taxon>
        <taxon>Demequinaceae</taxon>
        <taxon>Demequina</taxon>
    </lineage>
</organism>
<gene>
    <name evidence="9" type="ORF">GCM10025876_11870</name>
</gene>
<evidence type="ECO:0000256" key="4">
    <source>
        <dbReference type="ARBA" id="ARBA00022475"/>
    </source>
</evidence>
<evidence type="ECO:0000256" key="6">
    <source>
        <dbReference type="ARBA" id="ARBA00022989"/>
    </source>
</evidence>
<keyword evidence="5 8" id="KW-0812">Transmembrane</keyword>
<dbReference type="Proteomes" id="UP001157125">
    <property type="component" value="Unassembled WGS sequence"/>
</dbReference>
<evidence type="ECO:0000256" key="8">
    <source>
        <dbReference type="SAM" id="Phobius"/>
    </source>
</evidence>
<evidence type="ECO:0000256" key="5">
    <source>
        <dbReference type="ARBA" id="ARBA00022692"/>
    </source>
</evidence>
<name>A0ABQ6IE04_9MICO</name>
<evidence type="ECO:0000313" key="9">
    <source>
        <dbReference type="EMBL" id="GMA34983.1"/>
    </source>
</evidence>
<keyword evidence="6 8" id="KW-1133">Transmembrane helix</keyword>
<feature type="transmembrane region" description="Helical" evidence="8">
    <location>
        <begin position="85"/>
        <end position="104"/>
    </location>
</feature>
<evidence type="ECO:0000256" key="7">
    <source>
        <dbReference type="ARBA" id="ARBA00023136"/>
    </source>
</evidence>
<keyword evidence="7 8" id="KW-0472">Membrane</keyword>
<dbReference type="PANTHER" id="PTHR21716">
    <property type="entry name" value="TRANSMEMBRANE PROTEIN"/>
    <property type="match status" value="1"/>
</dbReference>
<evidence type="ECO:0000313" key="10">
    <source>
        <dbReference type="Proteomes" id="UP001157125"/>
    </source>
</evidence>
<comment type="subcellular location">
    <subcellularLocation>
        <location evidence="1">Cell membrane</location>
        <topology evidence="1">Multi-pass membrane protein</topology>
    </subcellularLocation>
</comment>
<keyword evidence="10" id="KW-1185">Reference proteome</keyword>
<dbReference type="InterPro" id="IPR002549">
    <property type="entry name" value="AI-2E-like"/>
</dbReference>
<proteinExistence type="inferred from homology"/>